<gene>
    <name evidence="2" type="ORF">E4U09_004959</name>
</gene>
<keyword evidence="3" id="KW-1185">Reference proteome</keyword>
<evidence type="ECO:0000256" key="1">
    <source>
        <dbReference type="SAM" id="MobiDB-lite"/>
    </source>
</evidence>
<feature type="compositionally biased region" description="Low complexity" evidence="1">
    <location>
        <begin position="1"/>
        <end position="23"/>
    </location>
</feature>
<protein>
    <submittedName>
        <fullName evidence="2">Uncharacterized protein</fullName>
    </submittedName>
</protein>
<organism evidence="2 3">
    <name type="scientific">Claviceps aff. purpurea</name>
    <dbReference type="NCBI Taxonomy" id="1967640"/>
    <lineage>
        <taxon>Eukaryota</taxon>
        <taxon>Fungi</taxon>
        <taxon>Dikarya</taxon>
        <taxon>Ascomycota</taxon>
        <taxon>Pezizomycotina</taxon>
        <taxon>Sordariomycetes</taxon>
        <taxon>Hypocreomycetidae</taxon>
        <taxon>Hypocreales</taxon>
        <taxon>Clavicipitaceae</taxon>
        <taxon>Claviceps</taxon>
    </lineage>
</organism>
<evidence type="ECO:0000313" key="3">
    <source>
        <dbReference type="Proteomes" id="UP000707071"/>
    </source>
</evidence>
<name>A0A9P7QHB4_9HYPO</name>
<dbReference type="AlphaFoldDB" id="A0A9P7QHB4"/>
<evidence type="ECO:0000313" key="2">
    <source>
        <dbReference type="EMBL" id="KAG6289523.1"/>
    </source>
</evidence>
<accession>A0A9P7QHB4</accession>
<sequence length="108" mass="11612">MQEVSVKVSESSSGRPSSRQFRSLSQYAKPSSRSFRFIFRHADSHNLTACKMAGAKNEARRHGTTVVKVPQDAASDGLVDPFDDGRGSSSADAEMASSRPAIDFDGTS</sequence>
<dbReference type="Proteomes" id="UP000707071">
    <property type="component" value="Unassembled WGS sequence"/>
</dbReference>
<feature type="region of interest" description="Disordered" evidence="1">
    <location>
        <begin position="58"/>
        <end position="108"/>
    </location>
</feature>
<comment type="caution">
    <text evidence="2">The sequence shown here is derived from an EMBL/GenBank/DDBJ whole genome shotgun (WGS) entry which is preliminary data.</text>
</comment>
<reference evidence="2 3" key="1">
    <citation type="journal article" date="2020" name="bioRxiv">
        <title>Whole genome comparisons of ergot fungi reveals the divergence and evolution of species within the genus Claviceps are the result of varying mechanisms driving genome evolution and host range expansion.</title>
        <authorList>
            <person name="Wyka S.A."/>
            <person name="Mondo S.J."/>
            <person name="Liu M."/>
            <person name="Dettman J."/>
            <person name="Nalam V."/>
            <person name="Broders K.D."/>
        </authorList>
    </citation>
    <scope>NUCLEOTIDE SEQUENCE [LARGE SCALE GENOMIC DNA]</scope>
    <source>
        <strain evidence="2 3">Clav52</strain>
    </source>
</reference>
<dbReference type="EMBL" id="SRRH01000403">
    <property type="protein sequence ID" value="KAG6289523.1"/>
    <property type="molecule type" value="Genomic_DNA"/>
</dbReference>
<proteinExistence type="predicted"/>
<feature type="region of interest" description="Disordered" evidence="1">
    <location>
        <begin position="1"/>
        <end position="25"/>
    </location>
</feature>